<name>A0A5S9YG07_ARATH</name>
<dbReference type="PANTHER" id="PTHR33167">
    <property type="entry name" value="TRANSCRIPTION FACTOR, PUTATIVE (DUF863)-RELATED"/>
    <property type="match status" value="1"/>
</dbReference>
<dbReference type="EMBL" id="CACSHJ010000096">
    <property type="protein sequence ID" value="CAA0411262.1"/>
    <property type="molecule type" value="Genomic_DNA"/>
</dbReference>
<dbReference type="OrthoDB" id="630817at2759"/>
<feature type="compositionally biased region" description="Basic residues" evidence="1">
    <location>
        <begin position="297"/>
        <end position="306"/>
    </location>
</feature>
<dbReference type="Proteomes" id="UP000434276">
    <property type="component" value="Unassembled WGS sequence"/>
</dbReference>
<evidence type="ECO:0000313" key="3">
    <source>
        <dbReference type="Proteomes" id="UP000434276"/>
    </source>
</evidence>
<dbReference type="PANTHER" id="PTHR33167:SF18">
    <property type="entry name" value="GB|AAF67766.1"/>
    <property type="match status" value="1"/>
</dbReference>
<feature type="region of interest" description="Disordered" evidence="1">
    <location>
        <begin position="296"/>
        <end position="332"/>
    </location>
</feature>
<proteinExistence type="predicted"/>
<evidence type="ECO:0000256" key="1">
    <source>
        <dbReference type="SAM" id="MobiDB-lite"/>
    </source>
</evidence>
<gene>
    <name evidence="2" type="ORF">C24_LOCUS26258</name>
</gene>
<feature type="compositionally biased region" description="Basic residues" evidence="1">
    <location>
        <begin position="372"/>
        <end position="381"/>
    </location>
</feature>
<sequence length="562" mass="63509">MEMQEDSLWSLYPVHDIDTALTNRLVYCDLYLRQYKETLKQTMLGQESVFETQIYELHRLYQRQKDLMMDMEETQHLFPNAGVSSPRRSRHWMGSSISTSKTSVWPPEDPSAKIDEAGISGNEIGKSGEKVLDLELPSYGYRDIWEEEGSKNGEFLEVPYFPKDQSTRSRSLESVLQPESVQDLPDLSSFKCILDLNEPSSIEEHSDYELNQFPTPAQTRSERAERSPGEECQAENGIDLNMSPLSPEEEVPIESEQPREFVSASLHGKHGSEPSRSLVLALPCLETISLFHTRCSQPRKKAKRGAKSINVKKNPRTKSRKGSNLDSNFGVNEDASYIPESAHNLEEVSSSSQPEFKRKCCKPQVEPDKVMRKSSRTKSKARGSFLVREEEEQEKSVAAADAIVDMSLSDSARKSSIKTSDCITPLHWFARIASSVVEDSKSEVGLSVPGFNSSNNDYPEAMTLQLTEMKSEEQRTNTPVYNFATPKHKRTLHSRGKRQQHNEFLPSLSTFNGNKASKVLQKIERPSEATETNDAHSSLMENMVIDWGTVTKRRRGIRSPAC</sequence>
<evidence type="ECO:0000313" key="2">
    <source>
        <dbReference type="EMBL" id="CAA0411262.1"/>
    </source>
</evidence>
<protein>
    <submittedName>
        <fullName evidence="2">Uncharacterized protein</fullName>
    </submittedName>
</protein>
<reference evidence="2 3" key="1">
    <citation type="submission" date="2019-12" db="EMBL/GenBank/DDBJ databases">
        <authorList>
            <person name="Jiao W.-B."/>
            <person name="Schneeberger K."/>
        </authorList>
    </citation>
    <scope>NUCLEOTIDE SEQUENCE [LARGE SCALE GENOMIC DNA]</scope>
    <source>
        <strain evidence="3">cv. C24</strain>
    </source>
</reference>
<feature type="region of interest" description="Disordered" evidence="1">
    <location>
        <begin position="203"/>
        <end position="259"/>
    </location>
</feature>
<feature type="compositionally biased region" description="Basic and acidic residues" evidence="1">
    <location>
        <begin position="220"/>
        <end position="229"/>
    </location>
</feature>
<dbReference type="AlphaFoldDB" id="A0A5S9YG07"/>
<feature type="region of interest" description="Disordered" evidence="1">
    <location>
        <begin position="346"/>
        <end position="387"/>
    </location>
</feature>
<organism evidence="2 3">
    <name type="scientific">Arabidopsis thaliana</name>
    <name type="common">Mouse-ear cress</name>
    <dbReference type="NCBI Taxonomy" id="3702"/>
    <lineage>
        <taxon>Eukaryota</taxon>
        <taxon>Viridiplantae</taxon>
        <taxon>Streptophyta</taxon>
        <taxon>Embryophyta</taxon>
        <taxon>Tracheophyta</taxon>
        <taxon>Spermatophyta</taxon>
        <taxon>Magnoliopsida</taxon>
        <taxon>eudicotyledons</taxon>
        <taxon>Gunneridae</taxon>
        <taxon>Pentapetalae</taxon>
        <taxon>rosids</taxon>
        <taxon>malvids</taxon>
        <taxon>Brassicales</taxon>
        <taxon>Brassicaceae</taxon>
        <taxon>Camelineae</taxon>
        <taxon>Arabidopsis</taxon>
    </lineage>
</organism>
<accession>A0A5S9YG07</accession>
<dbReference type="ExpressionAtlas" id="A0A5S9YG07">
    <property type="expression patterns" value="baseline and differential"/>
</dbReference>